<reference evidence="1" key="4">
    <citation type="submission" date="2025-09" db="UniProtKB">
        <authorList>
            <consortium name="Ensembl"/>
        </authorList>
    </citation>
    <scope>IDENTIFICATION</scope>
    <source>
        <strain evidence="1">HNI</strain>
    </source>
</reference>
<evidence type="ECO:0000313" key="2">
    <source>
        <dbReference type="Proteomes" id="UP000265180"/>
    </source>
</evidence>
<name>A0A3P9K639_ORYLA</name>
<dbReference type="Proteomes" id="UP000265180">
    <property type="component" value="Chromosome 23"/>
</dbReference>
<reference key="1">
    <citation type="journal article" date="2007" name="Nature">
        <title>The medaka draft genome and insights into vertebrate genome evolution.</title>
        <authorList>
            <person name="Kasahara M."/>
            <person name="Naruse K."/>
            <person name="Sasaki S."/>
            <person name="Nakatani Y."/>
            <person name="Qu W."/>
            <person name="Ahsan B."/>
            <person name="Yamada T."/>
            <person name="Nagayasu Y."/>
            <person name="Doi K."/>
            <person name="Kasai Y."/>
            <person name="Jindo T."/>
            <person name="Kobayashi D."/>
            <person name="Shimada A."/>
            <person name="Toyoda A."/>
            <person name="Kuroki Y."/>
            <person name="Fujiyama A."/>
            <person name="Sasaki T."/>
            <person name="Shimizu A."/>
            <person name="Asakawa S."/>
            <person name="Shimizu N."/>
            <person name="Hashimoto S."/>
            <person name="Yang J."/>
            <person name="Lee Y."/>
            <person name="Matsushima K."/>
            <person name="Sugano S."/>
            <person name="Sakaizumi M."/>
            <person name="Narita T."/>
            <person name="Ohishi K."/>
            <person name="Haga S."/>
            <person name="Ohta F."/>
            <person name="Nomoto H."/>
            <person name="Nogata K."/>
            <person name="Morishita T."/>
            <person name="Endo T."/>
            <person name="Shin-I T."/>
            <person name="Takeda H."/>
            <person name="Morishita S."/>
            <person name="Kohara Y."/>
        </authorList>
    </citation>
    <scope>NUCLEOTIDE SEQUENCE [LARGE SCALE GENOMIC DNA]</scope>
    <source>
        <strain>Hd-rR</strain>
    </source>
</reference>
<dbReference type="AlphaFoldDB" id="A0A3P9K639"/>
<sequence>EKNYPLHSDDTWSDPHYFASVASFFLQLPQSRHLCSFPFIDQNFSSVNSEEQSLTCRELQGAASQRRAELLHHHHAVFVERPLQHGDDSHPCREPVTVQGKCFLHSYETHKNLEYKESLNGLDMFYGEQRVNKPKNQDLKKKKKL</sequence>
<reference evidence="1 2" key="2">
    <citation type="submission" date="2017-04" db="EMBL/GenBank/DDBJ databases">
        <title>CpG methylation of centromeres and impact of large insertions on vertebrate speciation.</title>
        <authorList>
            <person name="Ichikawa K."/>
            <person name="Yoshimura J."/>
            <person name="Morishita S."/>
        </authorList>
    </citation>
    <scope>NUCLEOTIDE SEQUENCE</scope>
    <source>
        <strain evidence="1 2">HNI</strain>
    </source>
</reference>
<proteinExistence type="predicted"/>
<accession>A0A3P9K639</accession>
<dbReference type="Ensembl" id="ENSORLT00020008870.1">
    <property type="protein sequence ID" value="ENSORLP00020003901.1"/>
    <property type="gene ID" value="ENSORLG00020004698.1"/>
</dbReference>
<protein>
    <submittedName>
        <fullName evidence="1">Uncharacterized protein</fullName>
    </submittedName>
</protein>
<organism evidence="1 2">
    <name type="scientific">Oryzias latipes</name>
    <name type="common">Japanese rice fish</name>
    <name type="synonym">Japanese killifish</name>
    <dbReference type="NCBI Taxonomy" id="8090"/>
    <lineage>
        <taxon>Eukaryota</taxon>
        <taxon>Metazoa</taxon>
        <taxon>Chordata</taxon>
        <taxon>Craniata</taxon>
        <taxon>Vertebrata</taxon>
        <taxon>Euteleostomi</taxon>
        <taxon>Actinopterygii</taxon>
        <taxon>Neopterygii</taxon>
        <taxon>Teleostei</taxon>
        <taxon>Neoteleostei</taxon>
        <taxon>Acanthomorphata</taxon>
        <taxon>Ovalentaria</taxon>
        <taxon>Atherinomorphae</taxon>
        <taxon>Beloniformes</taxon>
        <taxon>Adrianichthyidae</taxon>
        <taxon>Oryziinae</taxon>
        <taxon>Oryzias</taxon>
    </lineage>
</organism>
<reference evidence="1" key="3">
    <citation type="submission" date="2025-08" db="UniProtKB">
        <authorList>
            <consortium name="Ensembl"/>
        </authorList>
    </citation>
    <scope>IDENTIFICATION</scope>
    <source>
        <strain evidence="1">HNI</strain>
    </source>
</reference>
<evidence type="ECO:0000313" key="1">
    <source>
        <dbReference type="Ensembl" id="ENSORLP00020003901.1"/>
    </source>
</evidence>